<dbReference type="InterPro" id="IPR044730">
    <property type="entry name" value="RNase_H-like_dom_plant"/>
</dbReference>
<dbReference type="EMBL" id="CAEKDK010000001">
    <property type="protein sequence ID" value="CAB4263091.1"/>
    <property type="molecule type" value="Genomic_DNA"/>
</dbReference>
<protein>
    <recommendedName>
        <fullName evidence="2">RNase H type-1 domain-containing protein</fullName>
    </recommendedName>
</protein>
<dbReference type="InterPro" id="IPR036397">
    <property type="entry name" value="RNaseH_sf"/>
</dbReference>
<dbReference type="InterPro" id="IPR012337">
    <property type="entry name" value="RNaseH-like_sf"/>
</dbReference>
<sequence>MGQIETAIHALHDCTAVWDTLPSSQHSLFTITLWFLWNARNAAFFGSPILPPELIVLSVKNYDAKYQKVLVIHHRRSSLPIPAKKWQTPPGHFKLNVDGALSLNSGLRGVGVVVRNSYGRLCGAVAMRAPSLLSILATDLYAPKIGISFVMDASITPLIIESDSSNAIHMILQENPCYAVEGALVEEIRWLLDLLPSYSACVVPRTANEVADLLMRFSLGQEDLTFWFSDPPLWLQDCLIEDSPDYTDVCFSCTLGVCDTPYYGKEEKSPEGESFSAGMKAVQGARNSQ</sequence>
<organism evidence="3 4">
    <name type="scientific">Prunus armeniaca</name>
    <name type="common">Apricot</name>
    <name type="synonym">Armeniaca vulgaris</name>
    <dbReference type="NCBI Taxonomy" id="36596"/>
    <lineage>
        <taxon>Eukaryota</taxon>
        <taxon>Viridiplantae</taxon>
        <taxon>Streptophyta</taxon>
        <taxon>Embryophyta</taxon>
        <taxon>Tracheophyta</taxon>
        <taxon>Spermatophyta</taxon>
        <taxon>Magnoliopsida</taxon>
        <taxon>eudicotyledons</taxon>
        <taxon>Gunneridae</taxon>
        <taxon>Pentapetalae</taxon>
        <taxon>rosids</taxon>
        <taxon>fabids</taxon>
        <taxon>Rosales</taxon>
        <taxon>Rosaceae</taxon>
        <taxon>Amygdaloideae</taxon>
        <taxon>Amygdaleae</taxon>
        <taxon>Prunus</taxon>
    </lineage>
</organism>
<feature type="region of interest" description="Disordered" evidence="1">
    <location>
        <begin position="266"/>
        <end position="289"/>
    </location>
</feature>
<reference evidence="3 4" key="1">
    <citation type="submission" date="2020-05" db="EMBL/GenBank/DDBJ databases">
        <authorList>
            <person name="Campoy J."/>
            <person name="Schneeberger K."/>
            <person name="Spophaly S."/>
        </authorList>
    </citation>
    <scope>NUCLEOTIDE SEQUENCE [LARGE SCALE GENOMIC DNA]</scope>
    <source>
        <strain evidence="3">PruArmRojPasFocal</strain>
    </source>
</reference>
<evidence type="ECO:0000313" key="3">
    <source>
        <dbReference type="EMBL" id="CAB4263091.1"/>
    </source>
</evidence>
<dbReference type="Gene3D" id="3.30.420.10">
    <property type="entry name" value="Ribonuclease H-like superfamily/Ribonuclease H"/>
    <property type="match status" value="1"/>
</dbReference>
<dbReference type="GO" id="GO:0003676">
    <property type="term" value="F:nucleic acid binding"/>
    <property type="evidence" value="ECO:0007669"/>
    <property type="project" value="InterPro"/>
</dbReference>
<feature type="domain" description="RNase H type-1" evidence="2">
    <location>
        <begin position="96"/>
        <end position="215"/>
    </location>
</feature>
<dbReference type="CDD" id="cd06222">
    <property type="entry name" value="RNase_H_like"/>
    <property type="match status" value="1"/>
</dbReference>
<dbReference type="Pfam" id="PF13456">
    <property type="entry name" value="RVT_3"/>
    <property type="match status" value="1"/>
</dbReference>
<gene>
    <name evidence="3" type="ORF">CURHAP_LOCUS2755</name>
</gene>
<dbReference type="SUPFAM" id="SSF53098">
    <property type="entry name" value="Ribonuclease H-like"/>
    <property type="match status" value="1"/>
</dbReference>
<dbReference type="InterPro" id="IPR052929">
    <property type="entry name" value="RNase_H-like_EbsB-rel"/>
</dbReference>
<dbReference type="PANTHER" id="PTHR47074">
    <property type="entry name" value="BNAC02G40300D PROTEIN"/>
    <property type="match status" value="1"/>
</dbReference>
<evidence type="ECO:0000313" key="4">
    <source>
        <dbReference type="Proteomes" id="UP000507222"/>
    </source>
</evidence>
<proteinExistence type="predicted"/>
<name>A0A6J5TGN4_PRUAR</name>
<dbReference type="GO" id="GO:0004523">
    <property type="term" value="F:RNA-DNA hybrid ribonuclease activity"/>
    <property type="evidence" value="ECO:0007669"/>
    <property type="project" value="InterPro"/>
</dbReference>
<dbReference type="AlphaFoldDB" id="A0A6J5TGN4"/>
<accession>A0A6J5TGN4</accession>
<dbReference type="Proteomes" id="UP000507222">
    <property type="component" value="Unassembled WGS sequence"/>
</dbReference>
<evidence type="ECO:0000259" key="2">
    <source>
        <dbReference type="Pfam" id="PF13456"/>
    </source>
</evidence>
<dbReference type="PANTHER" id="PTHR47074:SF75">
    <property type="entry name" value="RNASE H TYPE-1 DOMAIN-CONTAINING PROTEIN"/>
    <property type="match status" value="1"/>
</dbReference>
<dbReference type="InterPro" id="IPR002156">
    <property type="entry name" value="RNaseH_domain"/>
</dbReference>
<evidence type="ECO:0000256" key="1">
    <source>
        <dbReference type="SAM" id="MobiDB-lite"/>
    </source>
</evidence>